<keyword evidence="1" id="KW-0812">Transmembrane</keyword>
<dbReference type="AlphaFoldDB" id="A0A8X6IQG8"/>
<proteinExistence type="predicted"/>
<keyword evidence="1" id="KW-1133">Transmembrane helix</keyword>
<organism evidence="2 3">
    <name type="scientific">Trichonephila clavata</name>
    <name type="common">Joro spider</name>
    <name type="synonym">Nephila clavata</name>
    <dbReference type="NCBI Taxonomy" id="2740835"/>
    <lineage>
        <taxon>Eukaryota</taxon>
        <taxon>Metazoa</taxon>
        <taxon>Ecdysozoa</taxon>
        <taxon>Arthropoda</taxon>
        <taxon>Chelicerata</taxon>
        <taxon>Arachnida</taxon>
        <taxon>Araneae</taxon>
        <taxon>Araneomorphae</taxon>
        <taxon>Entelegynae</taxon>
        <taxon>Araneoidea</taxon>
        <taxon>Nephilidae</taxon>
        <taxon>Trichonephila</taxon>
    </lineage>
</organism>
<evidence type="ECO:0000313" key="3">
    <source>
        <dbReference type="Proteomes" id="UP000887116"/>
    </source>
</evidence>
<gene>
    <name evidence="2" type="primary">SLC17A5_15</name>
    <name evidence="2" type="ORF">TNCT_522131</name>
</gene>
<dbReference type="Proteomes" id="UP000887116">
    <property type="component" value="Unassembled WGS sequence"/>
</dbReference>
<sequence length="122" mass="13753">MKNTDLLNHSFHKRRYELPGVRYIFAGSGFLGFCVIYAIRVNINVAIVAMVNSTAVYDVDNNTHSQECSDTSIPFITNGTSYEPRTRGVHPKVRKSKGISGEFLSEHVLYPPTKEPSWYPSL</sequence>
<protein>
    <submittedName>
        <fullName evidence="2">Sialin</fullName>
    </submittedName>
</protein>
<reference evidence="2" key="1">
    <citation type="submission" date="2020-07" db="EMBL/GenBank/DDBJ databases">
        <title>Multicomponent nature underlies the extraordinary mechanical properties of spider dragline silk.</title>
        <authorList>
            <person name="Kono N."/>
            <person name="Nakamura H."/>
            <person name="Mori M."/>
            <person name="Yoshida Y."/>
            <person name="Ohtoshi R."/>
            <person name="Malay A.D."/>
            <person name="Moran D.A.P."/>
            <person name="Tomita M."/>
            <person name="Numata K."/>
            <person name="Arakawa K."/>
        </authorList>
    </citation>
    <scope>NUCLEOTIDE SEQUENCE</scope>
</reference>
<dbReference type="EMBL" id="BMAO01032322">
    <property type="protein sequence ID" value="GFQ81345.1"/>
    <property type="molecule type" value="Genomic_DNA"/>
</dbReference>
<comment type="caution">
    <text evidence="2">The sequence shown here is derived from an EMBL/GenBank/DDBJ whole genome shotgun (WGS) entry which is preliminary data.</text>
</comment>
<accession>A0A8X6IQG8</accession>
<feature type="transmembrane region" description="Helical" evidence="1">
    <location>
        <begin position="21"/>
        <end position="39"/>
    </location>
</feature>
<keyword evidence="1" id="KW-0472">Membrane</keyword>
<dbReference type="OrthoDB" id="10490233at2759"/>
<evidence type="ECO:0000313" key="2">
    <source>
        <dbReference type="EMBL" id="GFQ81345.1"/>
    </source>
</evidence>
<keyword evidence="3" id="KW-1185">Reference proteome</keyword>
<evidence type="ECO:0000256" key="1">
    <source>
        <dbReference type="SAM" id="Phobius"/>
    </source>
</evidence>
<name>A0A8X6IQG8_TRICU</name>